<comment type="caution">
    <text evidence="2">The sequence shown here is derived from an EMBL/GenBank/DDBJ whole genome shotgun (WGS) entry which is preliminary data.</text>
</comment>
<dbReference type="RefSeq" id="WP_277861486.1">
    <property type="nucleotide sequence ID" value="NZ_JARRAG010000002.1"/>
</dbReference>
<reference evidence="2 3" key="1">
    <citation type="submission" date="2023-03" db="EMBL/GenBank/DDBJ databases">
        <title>Paludisphaera mucosa sp. nov. a novel planctomycete from northern fen.</title>
        <authorList>
            <person name="Ivanova A."/>
        </authorList>
    </citation>
    <scope>NUCLEOTIDE SEQUENCE [LARGE SCALE GENOMIC DNA]</scope>
    <source>
        <strain evidence="2 3">Pla2</strain>
    </source>
</reference>
<evidence type="ECO:0000313" key="2">
    <source>
        <dbReference type="EMBL" id="MDG3005137.1"/>
    </source>
</evidence>
<feature type="compositionally biased region" description="Low complexity" evidence="1">
    <location>
        <begin position="1067"/>
        <end position="1083"/>
    </location>
</feature>
<protein>
    <submittedName>
        <fullName evidence="2">Uncharacterized protein</fullName>
    </submittedName>
</protein>
<evidence type="ECO:0000256" key="1">
    <source>
        <dbReference type="SAM" id="MobiDB-lite"/>
    </source>
</evidence>
<feature type="compositionally biased region" description="Pro residues" evidence="1">
    <location>
        <begin position="239"/>
        <end position="254"/>
    </location>
</feature>
<feature type="region of interest" description="Disordered" evidence="1">
    <location>
        <begin position="228"/>
        <end position="260"/>
    </location>
</feature>
<gene>
    <name evidence="2" type="ORF">PZE19_15215</name>
</gene>
<sequence length="1091" mass="119181">MASRRRSRVGWRLVLGTALIGLSGPALLSQEIKDGDPEAPKAEPAVLHDGFEAPAVAWRREHTDTTITLLGHDRSDRAAHDGRQSERFQFEAEPGSQFFVSYPIPNVPVNDALEAVVNVRANRAGMQVFVRVVLPKDVDPESRAPSFVLVPGTVFDRVDRWQRLEVTHMPPSVERQARVLRASSKRPVSLEGAYVDCVVVNLMGGQGGAEVFLDDLSVGPVPAELAASWTPPDAATKPEAPPAAPAADPAPAPPTVADATTRARYDRIRLDRNRLRRLGDDQRLHDWFPTAVEAPGADVTELRRYGFDVLVDGPDADEARLKEAVERGFTLMTRLSRAKAGDGIEDQLGEVRDFPFAAATAFWMVGEDLGRNRERKVREEELDRTRKLIHAIHALPPTSSRLTIGQVRGELPLYARAPSNLDTIAIPTNHWASAQEQSEFFRFLAQRRELTAKANAGQLYWAMLPASAPPALQQAIWGDAPPPAWGVPRPLPEHLRAMTYLALAAGYRGLIFQGDADLTRPGGRPLLIESALLNEEIDLVERILALSADPIPVHPVFDPPPSVLPPPGSLPSTRVRPVKEYDPKPYHKAAAISIDRRGALLLLSDYYDHVQYQPYQMAARNLVIRAILPEGVEAFEISPGGVEVLEHKRGPGGTNITVEEFGVSSMILCTTDMALKDRLEMAIARARPTAVQLAIEQAELMLQQVAEINGRLAADGVTITTQDDVRQRQALGLNKPFDDAADLLAKAEASVKSARDARDREDFGLAWKEARRAQRPLRILAFAHWVNAYKALSTAAGVVDFEPLEGTPRTSVKPPAATVLMKPTSCPPLVSFATLPELYVWLDWISGKAGYRFGANRVPSGTFDDPQEMTDDGWMNMSYEAERIDAKMAVVPPDVVEATAPTDNRAIRMNATPVDPKELETTLPPFVDHPLVAVRSPALKVQANNLLRISVMVRRPISSAPGAGGLIVRDSIGGEQLQFRSSDFIANWSRVVLYRKAPADGEFTVTLGLAGYGEAWFDDFRVELVEQDRGDLPEKPDAGLAGDAEAPADPDAPREARVPRLPDPRLPSSASPAASAASAAGAPEQTRGRRR</sequence>
<dbReference type="Proteomes" id="UP001216907">
    <property type="component" value="Unassembled WGS sequence"/>
</dbReference>
<accession>A0ABT6FC24</accession>
<proteinExistence type="predicted"/>
<feature type="compositionally biased region" description="Low complexity" evidence="1">
    <location>
        <begin position="1038"/>
        <end position="1049"/>
    </location>
</feature>
<dbReference type="PANTHER" id="PTHR48125">
    <property type="entry name" value="LP07818P1"/>
    <property type="match status" value="1"/>
</dbReference>
<keyword evidence="3" id="KW-1185">Reference proteome</keyword>
<organism evidence="2 3">
    <name type="scientific">Paludisphaera mucosa</name>
    <dbReference type="NCBI Taxonomy" id="3030827"/>
    <lineage>
        <taxon>Bacteria</taxon>
        <taxon>Pseudomonadati</taxon>
        <taxon>Planctomycetota</taxon>
        <taxon>Planctomycetia</taxon>
        <taxon>Isosphaerales</taxon>
        <taxon>Isosphaeraceae</taxon>
        <taxon>Paludisphaera</taxon>
    </lineage>
</organism>
<dbReference type="EMBL" id="JARRAG010000002">
    <property type="protein sequence ID" value="MDG3005137.1"/>
    <property type="molecule type" value="Genomic_DNA"/>
</dbReference>
<evidence type="ECO:0000313" key="3">
    <source>
        <dbReference type="Proteomes" id="UP001216907"/>
    </source>
</evidence>
<feature type="region of interest" description="Disordered" evidence="1">
    <location>
        <begin position="1030"/>
        <end position="1091"/>
    </location>
</feature>
<feature type="compositionally biased region" description="Basic and acidic residues" evidence="1">
    <location>
        <begin position="1051"/>
        <end position="1063"/>
    </location>
</feature>
<dbReference type="PANTHER" id="PTHR48125:SF10">
    <property type="entry name" value="OS12G0136300 PROTEIN"/>
    <property type="match status" value="1"/>
</dbReference>
<name>A0ABT6FC24_9BACT</name>